<evidence type="ECO:0000313" key="3">
    <source>
        <dbReference type="Proteomes" id="UP000092460"/>
    </source>
</evidence>
<reference evidence="2" key="2">
    <citation type="submission" date="2020-05" db="UniProtKB">
        <authorList>
            <consortium name="EnsemblMetazoa"/>
        </authorList>
    </citation>
    <scope>IDENTIFICATION</scope>
    <source>
        <strain evidence="2">IAEA</strain>
    </source>
</reference>
<protein>
    <submittedName>
        <fullName evidence="2">Uncharacterized protein</fullName>
    </submittedName>
</protein>
<dbReference type="AlphaFoldDB" id="A0A1B0AWY3"/>
<name>A0A1B0AWY3_9MUSC</name>
<evidence type="ECO:0000256" key="1">
    <source>
        <dbReference type="SAM" id="MobiDB-lite"/>
    </source>
</evidence>
<dbReference type="VEuPathDB" id="VectorBase:GPPI011538"/>
<organism evidence="2 3">
    <name type="scientific">Glossina palpalis gambiensis</name>
    <dbReference type="NCBI Taxonomy" id="67801"/>
    <lineage>
        <taxon>Eukaryota</taxon>
        <taxon>Metazoa</taxon>
        <taxon>Ecdysozoa</taxon>
        <taxon>Arthropoda</taxon>
        <taxon>Hexapoda</taxon>
        <taxon>Insecta</taxon>
        <taxon>Pterygota</taxon>
        <taxon>Neoptera</taxon>
        <taxon>Endopterygota</taxon>
        <taxon>Diptera</taxon>
        <taxon>Brachycera</taxon>
        <taxon>Muscomorpha</taxon>
        <taxon>Hippoboscoidea</taxon>
        <taxon>Glossinidae</taxon>
        <taxon>Glossina</taxon>
    </lineage>
</organism>
<evidence type="ECO:0000313" key="2">
    <source>
        <dbReference type="EnsemblMetazoa" id="GPPI011538-PA"/>
    </source>
</evidence>
<sequence>MGTKNSKARTSPLGTAEANAQQSTSKLNAFPEQDAATESGLSVFRLRLLSFVNNHNDPRSPNAQFNRTPLVFEDSPEKSFNMNDTFANLFAESKVNAEQQKQSKLMSETKGDENLITAGEESILNENSIKGSLADGDLKSSDDMEQKMLDEKIDPRSPSFGVDRTPIIFNDDQVEIIEDDLMENFLETLSINLNKTENEGNISSLQDNKETNKNNVKVRLNSPANKLPQIVNGNTQSHHRILKQKRQRLIRQIYEDNENLLSPRTSKLRTSESKKFEAANKRTPLICVRNRPIFRPRSAEALQAVKANLHESLPTIETTNHVPVNDMKISLNK</sequence>
<accession>A0A1B0AWY3</accession>
<dbReference type="EnsemblMetazoa" id="GPPI011538-RA">
    <property type="protein sequence ID" value="GPPI011538-PA"/>
    <property type="gene ID" value="GPPI011538"/>
</dbReference>
<dbReference type="Proteomes" id="UP000092460">
    <property type="component" value="Unassembled WGS sequence"/>
</dbReference>
<feature type="compositionally biased region" description="Polar residues" evidence="1">
    <location>
        <begin position="1"/>
        <end position="27"/>
    </location>
</feature>
<reference evidence="3" key="1">
    <citation type="submission" date="2015-01" db="EMBL/GenBank/DDBJ databases">
        <authorList>
            <person name="Aksoy S."/>
            <person name="Warren W."/>
            <person name="Wilson R.K."/>
        </authorList>
    </citation>
    <scope>NUCLEOTIDE SEQUENCE [LARGE SCALE GENOMIC DNA]</scope>
    <source>
        <strain evidence="3">IAEA</strain>
    </source>
</reference>
<dbReference type="EMBL" id="JXJN01004959">
    <property type="status" value="NOT_ANNOTATED_CDS"/>
    <property type="molecule type" value="Genomic_DNA"/>
</dbReference>
<keyword evidence="3" id="KW-1185">Reference proteome</keyword>
<feature type="region of interest" description="Disordered" evidence="1">
    <location>
        <begin position="1"/>
        <end position="33"/>
    </location>
</feature>
<proteinExistence type="predicted"/>